<organism evidence="3 4">
    <name type="scientific">Platanthera guangdongensis</name>
    <dbReference type="NCBI Taxonomy" id="2320717"/>
    <lineage>
        <taxon>Eukaryota</taxon>
        <taxon>Viridiplantae</taxon>
        <taxon>Streptophyta</taxon>
        <taxon>Embryophyta</taxon>
        <taxon>Tracheophyta</taxon>
        <taxon>Spermatophyta</taxon>
        <taxon>Magnoliopsida</taxon>
        <taxon>Liliopsida</taxon>
        <taxon>Asparagales</taxon>
        <taxon>Orchidaceae</taxon>
        <taxon>Orchidoideae</taxon>
        <taxon>Orchideae</taxon>
        <taxon>Orchidinae</taxon>
        <taxon>Platanthera</taxon>
    </lineage>
</organism>
<evidence type="ECO:0000313" key="4">
    <source>
        <dbReference type="Proteomes" id="UP001412067"/>
    </source>
</evidence>
<dbReference type="PANTHER" id="PTHR13213:SF2">
    <property type="entry name" value="MYB-BINDING PROTEIN 1A"/>
    <property type="match status" value="1"/>
</dbReference>
<proteinExistence type="predicted"/>
<gene>
    <name evidence="3" type="ORF">KSP40_PGU010181</name>
</gene>
<dbReference type="PANTHER" id="PTHR13213">
    <property type="entry name" value="MYB-BINDING PROTEIN 1A FAMILY MEMBER"/>
    <property type="match status" value="1"/>
</dbReference>
<reference evidence="3 4" key="1">
    <citation type="journal article" date="2022" name="Nat. Plants">
        <title>Genomes of leafy and leafless Platanthera orchids illuminate the evolution of mycoheterotrophy.</title>
        <authorList>
            <person name="Li M.H."/>
            <person name="Liu K.W."/>
            <person name="Li Z."/>
            <person name="Lu H.C."/>
            <person name="Ye Q.L."/>
            <person name="Zhang D."/>
            <person name="Wang J.Y."/>
            <person name="Li Y.F."/>
            <person name="Zhong Z.M."/>
            <person name="Liu X."/>
            <person name="Yu X."/>
            <person name="Liu D.K."/>
            <person name="Tu X.D."/>
            <person name="Liu B."/>
            <person name="Hao Y."/>
            <person name="Liao X.Y."/>
            <person name="Jiang Y.T."/>
            <person name="Sun W.H."/>
            <person name="Chen J."/>
            <person name="Chen Y.Q."/>
            <person name="Ai Y."/>
            <person name="Zhai J.W."/>
            <person name="Wu S.S."/>
            <person name="Zhou Z."/>
            <person name="Hsiao Y.Y."/>
            <person name="Wu W.L."/>
            <person name="Chen Y.Y."/>
            <person name="Lin Y.F."/>
            <person name="Hsu J.L."/>
            <person name="Li C.Y."/>
            <person name="Wang Z.W."/>
            <person name="Zhao X."/>
            <person name="Zhong W.Y."/>
            <person name="Ma X.K."/>
            <person name="Ma L."/>
            <person name="Huang J."/>
            <person name="Chen G.Z."/>
            <person name="Huang M.Z."/>
            <person name="Huang L."/>
            <person name="Peng D.H."/>
            <person name="Luo Y.B."/>
            <person name="Zou S.Q."/>
            <person name="Chen S.P."/>
            <person name="Lan S."/>
            <person name="Tsai W.C."/>
            <person name="Van de Peer Y."/>
            <person name="Liu Z.J."/>
        </authorList>
    </citation>
    <scope>NUCLEOTIDE SEQUENCE [LARGE SCALE GENOMIC DNA]</scope>
    <source>
        <strain evidence="3">Lor288</strain>
    </source>
</reference>
<keyword evidence="2" id="KW-0539">Nucleus</keyword>
<comment type="caution">
    <text evidence="3">The sequence shown here is derived from an EMBL/GenBank/DDBJ whole genome shotgun (WGS) entry which is preliminary data.</text>
</comment>
<dbReference type="Proteomes" id="UP001412067">
    <property type="component" value="Unassembled WGS sequence"/>
</dbReference>
<evidence type="ECO:0000256" key="2">
    <source>
        <dbReference type="ARBA" id="ARBA00023242"/>
    </source>
</evidence>
<dbReference type="EMBL" id="JBBWWR010000005">
    <property type="protein sequence ID" value="KAK8967448.1"/>
    <property type="molecule type" value="Genomic_DNA"/>
</dbReference>
<protein>
    <submittedName>
        <fullName evidence="3">Uncharacterized protein</fullName>
    </submittedName>
</protein>
<dbReference type="InterPro" id="IPR007015">
    <property type="entry name" value="DNA_pol_V/MYBBP1A"/>
</dbReference>
<name>A0ABR2MX17_9ASPA</name>
<evidence type="ECO:0000256" key="1">
    <source>
        <dbReference type="ARBA" id="ARBA00004123"/>
    </source>
</evidence>
<keyword evidence="4" id="KW-1185">Reference proteome</keyword>
<evidence type="ECO:0000313" key="3">
    <source>
        <dbReference type="EMBL" id="KAK8967448.1"/>
    </source>
</evidence>
<accession>A0ABR2MX17</accession>
<sequence length="171" mass="19251">MSGNTELLKIFVIDSLPRLLKNLKVDLRVGSSNSTEEKFKIQTLIAKLLAVQDLFSASLGTEVTSFQLLEKFQWPRVTSFSSLCKMCIEQLQLLLEDAQKEESVSFANSLERNDLGSFFMCFLNTLGEIPSVSVYRTLSKEDEKAFKPEWCILTVNNEVSSGMYIGLSLAF</sequence>
<comment type="subcellular location">
    <subcellularLocation>
        <location evidence="1">Nucleus</location>
    </subcellularLocation>
</comment>